<keyword evidence="5 8" id="KW-0808">Transferase</keyword>
<comment type="function">
    <text evidence="8">Catalyzes the transfer of the enolpyruvyl moiety of phosphoenolpyruvate (PEP) to the 5-hydroxyl of shikimate-3-phosphate (S3P) to produce enolpyruvyl shikimate-3-phosphate and inorganic phosphate.</text>
</comment>
<dbReference type="InterPro" id="IPR013792">
    <property type="entry name" value="RNA3'P_cycl/enolpyr_Trfase_a/b"/>
</dbReference>
<evidence type="ECO:0000313" key="10">
    <source>
        <dbReference type="EMBL" id="HDP77861.1"/>
    </source>
</evidence>
<organism evidence="10">
    <name type="scientific">Mesotoga infera</name>
    <dbReference type="NCBI Taxonomy" id="1236046"/>
    <lineage>
        <taxon>Bacteria</taxon>
        <taxon>Thermotogati</taxon>
        <taxon>Thermotogota</taxon>
        <taxon>Thermotogae</taxon>
        <taxon>Kosmotogales</taxon>
        <taxon>Kosmotogaceae</taxon>
        <taxon>Mesotoga</taxon>
    </lineage>
</organism>
<feature type="binding site" evidence="8">
    <location>
        <position position="24"/>
    </location>
    <ligand>
        <name>3-phosphoshikimate</name>
        <dbReference type="ChEBI" id="CHEBI:145989"/>
    </ligand>
</feature>
<feature type="binding site" evidence="8">
    <location>
        <position position="333"/>
    </location>
    <ligand>
        <name>3-phosphoshikimate</name>
        <dbReference type="ChEBI" id="CHEBI:145989"/>
    </ligand>
</feature>
<dbReference type="Gene3D" id="3.65.10.10">
    <property type="entry name" value="Enolpyruvate transferase domain"/>
    <property type="match status" value="2"/>
</dbReference>
<evidence type="ECO:0000256" key="7">
    <source>
        <dbReference type="ARBA" id="ARBA00044633"/>
    </source>
</evidence>
<dbReference type="InterPro" id="IPR036968">
    <property type="entry name" value="Enolpyruvate_Tfrase_sf"/>
</dbReference>
<protein>
    <recommendedName>
        <fullName evidence="8">3-phosphoshikimate 1-carboxyvinyltransferase</fullName>
        <ecNumber evidence="8">2.5.1.19</ecNumber>
    </recommendedName>
    <alternativeName>
        <fullName evidence="8">5-enolpyruvylshikimate-3-phosphate synthase</fullName>
        <shortName evidence="8">EPSP synthase</shortName>
        <shortName evidence="8">EPSPS</shortName>
    </alternativeName>
</protein>
<name>A0A7C1GSQ0_9BACT</name>
<evidence type="ECO:0000256" key="5">
    <source>
        <dbReference type="ARBA" id="ARBA00022679"/>
    </source>
</evidence>
<dbReference type="GO" id="GO:0009423">
    <property type="term" value="P:chorismate biosynthetic process"/>
    <property type="evidence" value="ECO:0007669"/>
    <property type="project" value="UniProtKB-UniRule"/>
</dbReference>
<comment type="subunit">
    <text evidence="8">Monomer.</text>
</comment>
<dbReference type="PANTHER" id="PTHR21090:SF5">
    <property type="entry name" value="PENTAFUNCTIONAL AROM POLYPEPTIDE"/>
    <property type="match status" value="1"/>
</dbReference>
<keyword evidence="6 8" id="KW-0057">Aromatic amino acid biosynthesis</keyword>
<feature type="binding site" evidence="8">
    <location>
        <position position="379"/>
    </location>
    <ligand>
        <name>phosphoenolpyruvate</name>
        <dbReference type="ChEBI" id="CHEBI:58702"/>
    </ligand>
</feature>
<comment type="catalytic activity">
    <reaction evidence="7">
        <text>3-phosphoshikimate + phosphoenolpyruvate = 5-O-(1-carboxyvinyl)-3-phosphoshikimate + phosphate</text>
        <dbReference type="Rhea" id="RHEA:21256"/>
        <dbReference type="ChEBI" id="CHEBI:43474"/>
        <dbReference type="ChEBI" id="CHEBI:57701"/>
        <dbReference type="ChEBI" id="CHEBI:58702"/>
        <dbReference type="ChEBI" id="CHEBI:145989"/>
        <dbReference type="EC" id="2.5.1.19"/>
    </reaction>
    <physiologicalReaction direction="left-to-right" evidence="7">
        <dbReference type="Rhea" id="RHEA:21257"/>
    </physiologicalReaction>
</comment>
<evidence type="ECO:0000256" key="4">
    <source>
        <dbReference type="ARBA" id="ARBA00022605"/>
    </source>
</evidence>
<keyword evidence="4 8" id="KW-0028">Amino-acid biosynthesis</keyword>
<comment type="caution">
    <text evidence="10">The sequence shown here is derived from an EMBL/GenBank/DDBJ whole genome shotgun (WGS) entry which is preliminary data.</text>
</comment>
<feature type="binding site" evidence="8">
    <location>
        <position position="19"/>
    </location>
    <ligand>
        <name>3-phosphoshikimate</name>
        <dbReference type="ChEBI" id="CHEBI:145989"/>
    </ligand>
</feature>
<feature type="active site" description="Proton acceptor" evidence="8">
    <location>
        <position position="306"/>
    </location>
</feature>
<dbReference type="GO" id="GO:0009073">
    <property type="term" value="P:aromatic amino acid family biosynthetic process"/>
    <property type="evidence" value="ECO:0007669"/>
    <property type="project" value="UniProtKB-KW"/>
</dbReference>
<evidence type="ECO:0000256" key="2">
    <source>
        <dbReference type="ARBA" id="ARBA00009948"/>
    </source>
</evidence>
<gene>
    <name evidence="8 10" type="primary">aroA</name>
    <name evidence="10" type="ORF">ENN47_06715</name>
</gene>
<evidence type="ECO:0000256" key="8">
    <source>
        <dbReference type="HAMAP-Rule" id="MF_00210"/>
    </source>
</evidence>
<feature type="binding site" evidence="8">
    <location>
        <position position="19"/>
    </location>
    <ligand>
        <name>phosphoenolpyruvate</name>
        <dbReference type="ChEBI" id="CHEBI:58702"/>
    </ligand>
</feature>
<comment type="caution">
    <text evidence="8">Lacks conserved residue(s) required for the propagation of feature annotation.</text>
</comment>
<dbReference type="GO" id="GO:0003866">
    <property type="term" value="F:3-phosphoshikimate 1-carboxyvinyltransferase activity"/>
    <property type="evidence" value="ECO:0007669"/>
    <property type="project" value="UniProtKB-UniRule"/>
</dbReference>
<evidence type="ECO:0000259" key="9">
    <source>
        <dbReference type="Pfam" id="PF00275"/>
    </source>
</evidence>
<dbReference type="HAMAP" id="MF_00210">
    <property type="entry name" value="EPSP_synth"/>
    <property type="match status" value="1"/>
</dbReference>
<sequence length="419" mass="44728">MRLLPSKKVAGEIAVPPDKSISHRALMMCSMSRGVSVVHNLLESEDTLRTFSMIGELGGDFKGGFNRMEISSASWKESPRPLDCGNSGTTARLMAGVLSGKRGFHVLFGDDSLSARPMKRVVAPLKEMGASISARQDSLLPMCISGGKLRGFEHSLPVASAQVKSAILLAGIQAEGTTAVTEPHCSRDHTERLLRSMGAGITLSDKRVEVEKSELLPVRFSIPGDVSSAAFPTALAVLHKNSKVTILNVGLNQGRTGFIKLLMKMGADIEMEIKESSPEPVGTIVARSSRLVGVEVGSDLIPSMIDELPLIALAGVFAEGTTTVRGAGELRKKESDRIAVTVKNFRRIGVEILEHEDGFSVEGPQRITGGKVDSYGDHRIAMLFSIAGLLSSEGVELTNSNAVGVSFPGFFETLKEVSQ</sequence>
<evidence type="ECO:0000256" key="6">
    <source>
        <dbReference type="ARBA" id="ARBA00023141"/>
    </source>
</evidence>
<keyword evidence="3 8" id="KW-0963">Cytoplasm</keyword>
<dbReference type="Pfam" id="PF00275">
    <property type="entry name" value="EPSP_synthase"/>
    <property type="match status" value="1"/>
</dbReference>
<dbReference type="CDD" id="cd01556">
    <property type="entry name" value="EPSP_synthase"/>
    <property type="match status" value="1"/>
</dbReference>
<reference evidence="10" key="1">
    <citation type="journal article" date="2020" name="mSystems">
        <title>Genome- and Community-Level Interaction Insights into Carbon Utilization and Element Cycling Functions of Hydrothermarchaeota in Hydrothermal Sediment.</title>
        <authorList>
            <person name="Zhou Z."/>
            <person name="Liu Y."/>
            <person name="Xu W."/>
            <person name="Pan J."/>
            <person name="Luo Z.H."/>
            <person name="Li M."/>
        </authorList>
    </citation>
    <scope>NUCLEOTIDE SEQUENCE [LARGE SCALE GENOMIC DNA]</scope>
    <source>
        <strain evidence="10">SpSt-1179</strain>
    </source>
</reference>
<dbReference type="PANTHER" id="PTHR21090">
    <property type="entry name" value="AROM/DEHYDROQUINATE SYNTHASE"/>
    <property type="match status" value="1"/>
</dbReference>
<dbReference type="PIRSF" id="PIRSF000505">
    <property type="entry name" value="EPSPS"/>
    <property type="match status" value="1"/>
</dbReference>
<dbReference type="GO" id="GO:0005737">
    <property type="term" value="C:cytoplasm"/>
    <property type="evidence" value="ECO:0007669"/>
    <property type="project" value="UniProtKB-SubCell"/>
</dbReference>
<feature type="binding site" evidence="8">
    <location>
        <position position="162"/>
    </location>
    <ligand>
        <name>phosphoenolpyruvate</name>
        <dbReference type="ChEBI" id="CHEBI:58702"/>
    </ligand>
</feature>
<dbReference type="EC" id="2.5.1.19" evidence="8"/>
<feature type="binding site" evidence="8">
    <location>
        <position position="160"/>
    </location>
    <ligand>
        <name>3-phosphoshikimate</name>
        <dbReference type="ChEBI" id="CHEBI:145989"/>
    </ligand>
</feature>
<dbReference type="EMBL" id="DSBT01000180">
    <property type="protein sequence ID" value="HDP77861.1"/>
    <property type="molecule type" value="Genomic_DNA"/>
</dbReference>
<evidence type="ECO:0000256" key="3">
    <source>
        <dbReference type="ARBA" id="ARBA00022490"/>
    </source>
</evidence>
<dbReference type="PROSITE" id="PS00104">
    <property type="entry name" value="EPSP_SYNTHASE_1"/>
    <property type="match status" value="1"/>
</dbReference>
<dbReference type="FunFam" id="3.65.10.10:FF:000005">
    <property type="entry name" value="3-phosphoshikimate 1-carboxyvinyltransferase"/>
    <property type="match status" value="1"/>
</dbReference>
<accession>A0A7C1GSQ0</accession>
<feature type="domain" description="Enolpyruvate transferase" evidence="9">
    <location>
        <begin position="5"/>
        <end position="414"/>
    </location>
</feature>
<proteinExistence type="inferred from homology"/>
<evidence type="ECO:0000256" key="1">
    <source>
        <dbReference type="ARBA" id="ARBA00004811"/>
    </source>
</evidence>
<dbReference type="GO" id="GO:0008652">
    <property type="term" value="P:amino acid biosynthetic process"/>
    <property type="evidence" value="ECO:0007669"/>
    <property type="project" value="UniProtKB-KW"/>
</dbReference>
<dbReference type="InterPro" id="IPR001986">
    <property type="entry name" value="Enolpyruvate_Tfrase_dom"/>
</dbReference>
<dbReference type="InterPro" id="IPR006264">
    <property type="entry name" value="EPSP_synthase"/>
</dbReference>
<dbReference type="SUPFAM" id="SSF55205">
    <property type="entry name" value="EPT/RTPC-like"/>
    <property type="match status" value="1"/>
</dbReference>
<feature type="binding site" evidence="8">
    <location>
        <position position="116"/>
    </location>
    <ligand>
        <name>phosphoenolpyruvate</name>
        <dbReference type="ChEBI" id="CHEBI:58702"/>
    </ligand>
</feature>
<dbReference type="InterPro" id="IPR023193">
    <property type="entry name" value="EPSP_synthase_CS"/>
</dbReference>
<feature type="binding site" evidence="8">
    <location>
        <position position="20"/>
    </location>
    <ligand>
        <name>3-phosphoshikimate</name>
        <dbReference type="ChEBI" id="CHEBI:145989"/>
    </ligand>
</feature>
<feature type="binding site" evidence="8">
    <location>
        <position position="162"/>
    </location>
    <ligand>
        <name>3-phosphoshikimate</name>
        <dbReference type="ChEBI" id="CHEBI:145989"/>
    </ligand>
</feature>
<feature type="binding site" evidence="8">
    <location>
        <position position="306"/>
    </location>
    <ligand>
        <name>3-phosphoshikimate</name>
        <dbReference type="ChEBI" id="CHEBI:145989"/>
    </ligand>
</feature>
<feature type="binding site" evidence="8">
    <location>
        <position position="337"/>
    </location>
    <ligand>
        <name>phosphoenolpyruvate</name>
        <dbReference type="ChEBI" id="CHEBI:58702"/>
    </ligand>
</feature>
<comment type="similarity">
    <text evidence="2 8">Belongs to the EPSP synthase family.</text>
</comment>
<comment type="pathway">
    <text evidence="1 8">Metabolic intermediate biosynthesis; chorismate biosynthesis; chorismate from D-erythrose 4-phosphate and phosphoenolpyruvate: step 6/7.</text>
</comment>
<dbReference type="PROSITE" id="PS00885">
    <property type="entry name" value="EPSP_SYNTHASE_2"/>
    <property type="match status" value="1"/>
</dbReference>
<dbReference type="Proteomes" id="UP000886198">
    <property type="component" value="Unassembled WGS sequence"/>
</dbReference>
<dbReference type="UniPathway" id="UPA00053">
    <property type="reaction ID" value="UER00089"/>
</dbReference>
<comment type="subcellular location">
    <subcellularLocation>
        <location evidence="8">Cytoplasm</location>
    </subcellularLocation>
</comment>
<dbReference type="AlphaFoldDB" id="A0A7C1GSQ0"/>
<dbReference type="NCBIfam" id="TIGR01356">
    <property type="entry name" value="aroA"/>
    <property type="match status" value="1"/>
</dbReference>
<feature type="binding site" evidence="8">
    <location>
        <position position="88"/>
    </location>
    <ligand>
        <name>phosphoenolpyruvate</name>
        <dbReference type="ChEBI" id="CHEBI:58702"/>
    </ligand>
</feature>